<keyword evidence="1" id="KW-1133">Transmembrane helix</keyword>
<comment type="caution">
    <text evidence="2">The sequence shown here is derived from an EMBL/GenBank/DDBJ whole genome shotgun (WGS) entry which is preliminary data.</text>
</comment>
<organism evidence="2 3">
    <name type="scientific">Brevundimonas terrae</name>
    <dbReference type="NCBI Taxonomy" id="363631"/>
    <lineage>
        <taxon>Bacteria</taxon>
        <taxon>Pseudomonadati</taxon>
        <taxon>Pseudomonadota</taxon>
        <taxon>Alphaproteobacteria</taxon>
        <taxon>Caulobacterales</taxon>
        <taxon>Caulobacteraceae</taxon>
        <taxon>Brevundimonas</taxon>
    </lineage>
</organism>
<protein>
    <submittedName>
        <fullName evidence="2">Uncharacterized protein</fullName>
    </submittedName>
</protein>
<keyword evidence="1" id="KW-0472">Membrane</keyword>
<feature type="transmembrane region" description="Helical" evidence="1">
    <location>
        <begin position="61"/>
        <end position="81"/>
    </location>
</feature>
<evidence type="ECO:0000313" key="3">
    <source>
        <dbReference type="Proteomes" id="UP001500791"/>
    </source>
</evidence>
<keyword evidence="3" id="KW-1185">Reference proteome</keyword>
<keyword evidence="1" id="KW-0812">Transmembrane</keyword>
<accession>A0ABP3I1A2</accession>
<dbReference type="Proteomes" id="UP001500791">
    <property type="component" value="Unassembled WGS sequence"/>
</dbReference>
<evidence type="ECO:0000256" key="1">
    <source>
        <dbReference type="SAM" id="Phobius"/>
    </source>
</evidence>
<gene>
    <name evidence="2" type="ORF">GCM10009093_11980</name>
</gene>
<reference evidence="3" key="1">
    <citation type="journal article" date="2019" name="Int. J. Syst. Evol. Microbiol.">
        <title>The Global Catalogue of Microorganisms (GCM) 10K type strain sequencing project: providing services to taxonomists for standard genome sequencing and annotation.</title>
        <authorList>
            <consortium name="The Broad Institute Genomics Platform"/>
            <consortium name="The Broad Institute Genome Sequencing Center for Infectious Disease"/>
            <person name="Wu L."/>
            <person name="Ma J."/>
        </authorList>
    </citation>
    <scope>NUCLEOTIDE SEQUENCE [LARGE SCALE GENOMIC DNA]</scope>
    <source>
        <strain evidence="3">JCM 13476</strain>
    </source>
</reference>
<proteinExistence type="predicted"/>
<dbReference type="EMBL" id="BAAAEJ010000004">
    <property type="protein sequence ID" value="GAA0386753.1"/>
    <property type="molecule type" value="Genomic_DNA"/>
</dbReference>
<sequence length="106" mass="11473">MSRHTLVNEPRHAALKAAKAKAELYAPRPTGGYFISGLCGATVGLLVTHIASLFYSLPQTAALGAGVVSTTSGTLAGLYIYRRARYRNRKAIAREMARNRHISESK</sequence>
<feature type="transmembrane region" description="Helical" evidence="1">
    <location>
        <begin position="33"/>
        <end position="55"/>
    </location>
</feature>
<name>A0ABP3I1A2_9CAUL</name>
<evidence type="ECO:0000313" key="2">
    <source>
        <dbReference type="EMBL" id="GAA0386753.1"/>
    </source>
</evidence>